<keyword evidence="2" id="KW-0472">Membrane</keyword>
<evidence type="ECO:0000256" key="2">
    <source>
        <dbReference type="SAM" id="Phobius"/>
    </source>
</evidence>
<feature type="transmembrane region" description="Helical" evidence="2">
    <location>
        <begin position="17"/>
        <end position="36"/>
    </location>
</feature>
<sequence length="76" mass="8201">MTSIAASQTLAANSTSWLFTGVGIVVVAVLLGAFWFGSRRAARKPMPPQEPQPRADSWETPDTSQTPQDADPDSRK</sequence>
<dbReference type="EMBL" id="CP108318">
    <property type="protein sequence ID" value="WTW59531.1"/>
    <property type="molecule type" value="Genomic_DNA"/>
</dbReference>
<keyword evidence="2" id="KW-0812">Transmembrane</keyword>
<gene>
    <name evidence="3" type="ORF">OG549_02060</name>
</gene>
<reference evidence="3" key="1">
    <citation type="submission" date="2022-10" db="EMBL/GenBank/DDBJ databases">
        <title>The complete genomes of actinobacterial strains from the NBC collection.</title>
        <authorList>
            <person name="Joergensen T.S."/>
            <person name="Alvarez Arevalo M."/>
            <person name="Sterndorff E.B."/>
            <person name="Faurdal D."/>
            <person name="Vuksanovic O."/>
            <person name="Mourched A.-S."/>
            <person name="Charusanti P."/>
            <person name="Shaw S."/>
            <person name="Blin K."/>
            <person name="Weber T."/>
        </authorList>
    </citation>
    <scope>NUCLEOTIDE SEQUENCE</scope>
    <source>
        <strain evidence="3">NBC_00003</strain>
    </source>
</reference>
<protein>
    <submittedName>
        <fullName evidence="3">DUF6479 family protein</fullName>
    </submittedName>
</protein>
<organism evidence="3">
    <name type="scientific">Streptomyces sp. NBC_00003</name>
    <dbReference type="NCBI Taxonomy" id="2903608"/>
    <lineage>
        <taxon>Bacteria</taxon>
        <taxon>Bacillati</taxon>
        <taxon>Actinomycetota</taxon>
        <taxon>Actinomycetes</taxon>
        <taxon>Kitasatosporales</taxon>
        <taxon>Streptomycetaceae</taxon>
        <taxon>Streptomyces</taxon>
    </lineage>
</organism>
<dbReference type="InterPro" id="IPR045513">
    <property type="entry name" value="DUF6479"/>
</dbReference>
<evidence type="ECO:0000256" key="1">
    <source>
        <dbReference type="SAM" id="MobiDB-lite"/>
    </source>
</evidence>
<feature type="region of interest" description="Disordered" evidence="1">
    <location>
        <begin position="40"/>
        <end position="76"/>
    </location>
</feature>
<name>A0AAU2UWS9_9ACTN</name>
<dbReference type="Pfam" id="PF20087">
    <property type="entry name" value="DUF6479"/>
    <property type="match status" value="1"/>
</dbReference>
<accession>A0AAU2UWS9</accession>
<keyword evidence="2" id="KW-1133">Transmembrane helix</keyword>
<proteinExistence type="predicted"/>
<evidence type="ECO:0000313" key="3">
    <source>
        <dbReference type="EMBL" id="WTW59531.1"/>
    </source>
</evidence>
<dbReference type="AlphaFoldDB" id="A0AAU2UWS9"/>